<evidence type="ECO:0000256" key="2">
    <source>
        <dbReference type="RuleBase" id="RU003749"/>
    </source>
</evidence>
<dbReference type="CDD" id="cd07043">
    <property type="entry name" value="STAS_anti-anti-sigma_factors"/>
    <property type="match status" value="1"/>
</dbReference>
<dbReference type="InterPro" id="IPR036513">
    <property type="entry name" value="STAS_dom_sf"/>
</dbReference>
<dbReference type="Gene3D" id="3.30.750.24">
    <property type="entry name" value="STAS domain"/>
    <property type="match status" value="1"/>
</dbReference>
<sequence>MLHIQREIHDFAVLTRVIGEIDLNVFDELRRALDTALALTAAPYPMVVDLDGVSFLSSAGLAELVGIDERARTRGVEVRFVATRREVLRPLRLTGLLDHLDIRAEVDEALSRRHPELNV</sequence>
<feature type="domain" description="STAS" evidence="3">
    <location>
        <begin position="2"/>
        <end position="113"/>
    </location>
</feature>
<dbReference type="Pfam" id="PF01740">
    <property type="entry name" value="STAS"/>
    <property type="match status" value="1"/>
</dbReference>
<evidence type="ECO:0000259" key="3">
    <source>
        <dbReference type="PROSITE" id="PS50801"/>
    </source>
</evidence>
<organism evidence="4 5">
    <name type="scientific">Actinophytocola gossypii</name>
    <dbReference type="NCBI Taxonomy" id="2812003"/>
    <lineage>
        <taxon>Bacteria</taxon>
        <taxon>Bacillati</taxon>
        <taxon>Actinomycetota</taxon>
        <taxon>Actinomycetes</taxon>
        <taxon>Pseudonocardiales</taxon>
        <taxon>Pseudonocardiaceae</taxon>
    </lineage>
</organism>
<name>A0ABT2J9A6_9PSEU</name>
<keyword evidence="5" id="KW-1185">Reference proteome</keyword>
<dbReference type="Proteomes" id="UP001156441">
    <property type="component" value="Unassembled WGS sequence"/>
</dbReference>
<evidence type="ECO:0000256" key="1">
    <source>
        <dbReference type="ARBA" id="ARBA00009013"/>
    </source>
</evidence>
<comment type="similarity">
    <text evidence="1 2">Belongs to the anti-sigma-factor antagonist family.</text>
</comment>
<dbReference type="EMBL" id="JAFFZE010000012">
    <property type="protein sequence ID" value="MCT2584358.1"/>
    <property type="molecule type" value="Genomic_DNA"/>
</dbReference>
<dbReference type="InterPro" id="IPR002645">
    <property type="entry name" value="STAS_dom"/>
</dbReference>
<evidence type="ECO:0000313" key="4">
    <source>
        <dbReference type="EMBL" id="MCT2584358.1"/>
    </source>
</evidence>
<protein>
    <recommendedName>
        <fullName evidence="2">Anti-sigma factor antagonist</fullName>
    </recommendedName>
</protein>
<dbReference type="RefSeq" id="WP_260191762.1">
    <property type="nucleotide sequence ID" value="NZ_JAFFZE010000012.1"/>
</dbReference>
<dbReference type="PROSITE" id="PS50801">
    <property type="entry name" value="STAS"/>
    <property type="match status" value="1"/>
</dbReference>
<dbReference type="PANTHER" id="PTHR33495:SF2">
    <property type="entry name" value="ANTI-SIGMA FACTOR ANTAGONIST TM_1081-RELATED"/>
    <property type="match status" value="1"/>
</dbReference>
<dbReference type="InterPro" id="IPR003658">
    <property type="entry name" value="Anti-sigma_ant"/>
</dbReference>
<comment type="caution">
    <text evidence="4">The sequence shown here is derived from an EMBL/GenBank/DDBJ whole genome shotgun (WGS) entry which is preliminary data.</text>
</comment>
<dbReference type="PANTHER" id="PTHR33495">
    <property type="entry name" value="ANTI-SIGMA FACTOR ANTAGONIST TM_1081-RELATED-RELATED"/>
    <property type="match status" value="1"/>
</dbReference>
<accession>A0ABT2J9A6</accession>
<dbReference type="SUPFAM" id="SSF52091">
    <property type="entry name" value="SpoIIaa-like"/>
    <property type="match status" value="1"/>
</dbReference>
<reference evidence="4 5" key="1">
    <citation type="submission" date="2021-02" db="EMBL/GenBank/DDBJ databases">
        <title>Actinophytocola xerophila sp. nov., isolated from soil of cotton cropping field.</title>
        <authorList>
            <person name="Huang R."/>
            <person name="Chen X."/>
            <person name="Ge X."/>
            <person name="Liu W."/>
        </authorList>
    </citation>
    <scope>NUCLEOTIDE SEQUENCE [LARGE SCALE GENOMIC DNA]</scope>
    <source>
        <strain evidence="4 5">S1-96</strain>
    </source>
</reference>
<proteinExistence type="inferred from homology"/>
<gene>
    <name evidence="4" type="ORF">JT362_14630</name>
</gene>
<dbReference type="NCBIfam" id="TIGR00377">
    <property type="entry name" value="ant_ant_sig"/>
    <property type="match status" value="1"/>
</dbReference>
<evidence type="ECO:0000313" key="5">
    <source>
        <dbReference type="Proteomes" id="UP001156441"/>
    </source>
</evidence>